<evidence type="ECO:0000313" key="2">
    <source>
        <dbReference type="EMBL" id="KAB1200004.1"/>
    </source>
</evidence>
<organism evidence="2 3">
    <name type="scientific">Morella rubra</name>
    <name type="common">Chinese bayberry</name>
    <dbReference type="NCBI Taxonomy" id="262757"/>
    <lineage>
        <taxon>Eukaryota</taxon>
        <taxon>Viridiplantae</taxon>
        <taxon>Streptophyta</taxon>
        <taxon>Embryophyta</taxon>
        <taxon>Tracheophyta</taxon>
        <taxon>Spermatophyta</taxon>
        <taxon>Magnoliopsida</taxon>
        <taxon>eudicotyledons</taxon>
        <taxon>Gunneridae</taxon>
        <taxon>Pentapetalae</taxon>
        <taxon>rosids</taxon>
        <taxon>fabids</taxon>
        <taxon>Fagales</taxon>
        <taxon>Myricaceae</taxon>
        <taxon>Morella</taxon>
    </lineage>
</organism>
<feature type="region of interest" description="Disordered" evidence="1">
    <location>
        <begin position="145"/>
        <end position="170"/>
    </location>
</feature>
<dbReference type="OrthoDB" id="1916925at2759"/>
<dbReference type="Proteomes" id="UP000516437">
    <property type="component" value="Unassembled WGS sequence"/>
</dbReference>
<comment type="caution">
    <text evidence="2">The sequence shown here is derived from an EMBL/GenBank/DDBJ whole genome shotgun (WGS) entry which is preliminary data.</text>
</comment>
<accession>A0A6A1UHI3</accession>
<dbReference type="EMBL" id="RXIC02000262">
    <property type="protein sequence ID" value="KAB1200004.1"/>
    <property type="molecule type" value="Genomic_DNA"/>
</dbReference>
<evidence type="ECO:0000313" key="3">
    <source>
        <dbReference type="Proteomes" id="UP000516437"/>
    </source>
</evidence>
<name>A0A6A1UHI3_9ROSI</name>
<dbReference type="InterPro" id="IPR039326">
    <property type="entry name" value="Patronus"/>
</dbReference>
<dbReference type="PANTHER" id="PTHR35125:SF1">
    <property type="entry name" value="PROTEIN PATRONUS 2"/>
    <property type="match status" value="1"/>
</dbReference>
<dbReference type="PANTHER" id="PTHR35125">
    <property type="entry name" value="NEURON NAVIGATOR 1-LIKE-RELATED"/>
    <property type="match status" value="1"/>
</dbReference>
<evidence type="ECO:0000256" key="1">
    <source>
        <dbReference type="SAM" id="MobiDB-lite"/>
    </source>
</evidence>
<evidence type="ECO:0008006" key="4">
    <source>
        <dbReference type="Google" id="ProtNLM"/>
    </source>
</evidence>
<reference evidence="2 3" key="1">
    <citation type="journal article" date="2019" name="Plant Biotechnol. J.">
        <title>The red bayberry genome and genetic basis of sex determination.</title>
        <authorList>
            <person name="Jia H.M."/>
            <person name="Jia H.J."/>
            <person name="Cai Q.L."/>
            <person name="Wang Y."/>
            <person name="Zhao H.B."/>
            <person name="Yang W.F."/>
            <person name="Wang G.Y."/>
            <person name="Li Y.H."/>
            <person name="Zhan D.L."/>
            <person name="Shen Y.T."/>
            <person name="Niu Q.F."/>
            <person name="Chang L."/>
            <person name="Qiu J."/>
            <person name="Zhao L."/>
            <person name="Xie H.B."/>
            <person name="Fu W.Y."/>
            <person name="Jin J."/>
            <person name="Li X.W."/>
            <person name="Jiao Y."/>
            <person name="Zhou C.C."/>
            <person name="Tu T."/>
            <person name="Chai C.Y."/>
            <person name="Gao J.L."/>
            <person name="Fan L.J."/>
            <person name="van de Weg E."/>
            <person name="Wang J.Y."/>
            <person name="Gao Z.S."/>
        </authorList>
    </citation>
    <scope>NUCLEOTIDE SEQUENCE [LARGE SCALE GENOMIC DNA]</scope>
    <source>
        <tissue evidence="2">Leaves</tissue>
    </source>
</reference>
<keyword evidence="3" id="KW-1185">Reference proteome</keyword>
<dbReference type="AlphaFoldDB" id="A0A6A1UHI3"/>
<protein>
    <recommendedName>
        <fullName evidence="4">Protein PATRONUS 2</fullName>
    </recommendedName>
</protein>
<dbReference type="GO" id="GO:0007346">
    <property type="term" value="P:regulation of mitotic cell cycle"/>
    <property type="evidence" value="ECO:0007669"/>
    <property type="project" value="InterPro"/>
</dbReference>
<proteinExistence type="predicted"/>
<gene>
    <name evidence="2" type="ORF">CJ030_MR0G008648</name>
</gene>
<sequence length="221" mass="25035">MATRFTSGQLVIPNENLDVHRKSNAFVFLLYPHVMMFFECVDWNIVEFVKIGVLQEDGVDGKMKSSKTAPKKGGLGFGGRKALNDITNKSSFHHEAFSRKNNFRKEEINVAEEKFLHDHKKCIEAQQKTVDTFYLDLVLPGRGSVCTGDPQESKETENDLESPRCYPEPAELPMSEFADWLSSPTEWTSPPCSPIHGDLPSVSTFPWESELVEFTLKQECD</sequence>